<protein>
    <submittedName>
        <fullName evidence="2">Uncharacterized protein</fullName>
    </submittedName>
</protein>
<dbReference type="EMBL" id="BKCJ010239150">
    <property type="protein sequence ID" value="GEZ08405.1"/>
    <property type="molecule type" value="Genomic_DNA"/>
</dbReference>
<feature type="non-terminal residue" evidence="2">
    <location>
        <position position="1"/>
    </location>
</feature>
<comment type="caution">
    <text evidence="2">The sequence shown here is derived from an EMBL/GenBank/DDBJ whole genome shotgun (WGS) entry which is preliminary data.</text>
</comment>
<feature type="compositionally biased region" description="Basic and acidic residues" evidence="1">
    <location>
        <begin position="32"/>
        <end position="52"/>
    </location>
</feature>
<reference evidence="2" key="1">
    <citation type="journal article" date="2019" name="Sci. Rep.">
        <title>Draft genome of Tanacetum cinerariifolium, the natural source of mosquito coil.</title>
        <authorList>
            <person name="Yamashiro T."/>
            <person name="Shiraishi A."/>
            <person name="Satake H."/>
            <person name="Nakayama K."/>
        </authorList>
    </citation>
    <scope>NUCLEOTIDE SEQUENCE</scope>
</reference>
<sequence length="346" mass="39106">LIYKFEEQKLEINKLKVRVKHLEDIDGLVGERSGDDAPIKGRNLDEGEATAERVSDDTEEMETVLTSMDAVTVLASKVAEVPTGNGSIPTASPLAAEVPTGSDVVPTASLIFATATVIDAQVSRELEEQLVREDQRMSEQIARDAEVTRIHVEEELQSMIDGLHRSNETVAKGMTFEEIKAKFTSVWKQIEDFIPMGSKEKAKRLKRKGLNLEQEGAKKLKSLDEVPEEVKSPDEVPEEKVKEMMRLVPIKEVYVEALQVKHPIIDWKNFMHALIKWKLYDMCGVHQVTSKDKESFMLVEKDDPLRNGLALVMICYKLQVENYSQMLNDLILKIYKIAKSPRQQGD</sequence>
<evidence type="ECO:0000256" key="1">
    <source>
        <dbReference type="SAM" id="MobiDB-lite"/>
    </source>
</evidence>
<gene>
    <name evidence="2" type="ORF">Tci_480378</name>
</gene>
<name>A0A699I1E7_TANCI</name>
<feature type="region of interest" description="Disordered" evidence="1">
    <location>
        <begin position="30"/>
        <end position="52"/>
    </location>
</feature>
<dbReference type="AlphaFoldDB" id="A0A699I1E7"/>
<evidence type="ECO:0000313" key="2">
    <source>
        <dbReference type="EMBL" id="GEZ08405.1"/>
    </source>
</evidence>
<organism evidence="2">
    <name type="scientific">Tanacetum cinerariifolium</name>
    <name type="common">Dalmatian daisy</name>
    <name type="synonym">Chrysanthemum cinerariifolium</name>
    <dbReference type="NCBI Taxonomy" id="118510"/>
    <lineage>
        <taxon>Eukaryota</taxon>
        <taxon>Viridiplantae</taxon>
        <taxon>Streptophyta</taxon>
        <taxon>Embryophyta</taxon>
        <taxon>Tracheophyta</taxon>
        <taxon>Spermatophyta</taxon>
        <taxon>Magnoliopsida</taxon>
        <taxon>eudicotyledons</taxon>
        <taxon>Gunneridae</taxon>
        <taxon>Pentapetalae</taxon>
        <taxon>asterids</taxon>
        <taxon>campanulids</taxon>
        <taxon>Asterales</taxon>
        <taxon>Asteraceae</taxon>
        <taxon>Asteroideae</taxon>
        <taxon>Anthemideae</taxon>
        <taxon>Anthemidinae</taxon>
        <taxon>Tanacetum</taxon>
    </lineage>
</organism>
<proteinExistence type="predicted"/>
<accession>A0A699I1E7</accession>